<dbReference type="SMART" id="SM00342">
    <property type="entry name" value="HTH_ARAC"/>
    <property type="match status" value="1"/>
</dbReference>
<keyword evidence="6" id="KW-1185">Reference proteome</keyword>
<feature type="domain" description="HTH araC/xylS-type" evidence="4">
    <location>
        <begin position="152"/>
        <end position="250"/>
    </location>
</feature>
<dbReference type="InterPro" id="IPR018060">
    <property type="entry name" value="HTH_AraC"/>
</dbReference>
<dbReference type="GO" id="GO:0003700">
    <property type="term" value="F:DNA-binding transcription factor activity"/>
    <property type="evidence" value="ECO:0007669"/>
    <property type="project" value="InterPro"/>
</dbReference>
<dbReference type="SUPFAM" id="SSF46689">
    <property type="entry name" value="Homeodomain-like"/>
    <property type="match status" value="1"/>
</dbReference>
<evidence type="ECO:0000259" key="4">
    <source>
        <dbReference type="PROSITE" id="PS01124"/>
    </source>
</evidence>
<keyword evidence="3" id="KW-0804">Transcription</keyword>
<evidence type="ECO:0000256" key="2">
    <source>
        <dbReference type="ARBA" id="ARBA00023125"/>
    </source>
</evidence>
<name>A0A1H7SLP3_STIAU</name>
<organism evidence="5 6">
    <name type="scientific">Stigmatella aurantiaca</name>
    <dbReference type="NCBI Taxonomy" id="41"/>
    <lineage>
        <taxon>Bacteria</taxon>
        <taxon>Pseudomonadati</taxon>
        <taxon>Myxococcota</taxon>
        <taxon>Myxococcia</taxon>
        <taxon>Myxococcales</taxon>
        <taxon>Cystobacterineae</taxon>
        <taxon>Archangiaceae</taxon>
        <taxon>Stigmatella</taxon>
    </lineage>
</organism>
<accession>A0A1H7SLP3</accession>
<keyword evidence="1" id="KW-0805">Transcription regulation</keyword>
<dbReference type="EMBL" id="FOAP01000008">
    <property type="protein sequence ID" value="SEL73570.1"/>
    <property type="molecule type" value="Genomic_DNA"/>
</dbReference>
<dbReference type="Proteomes" id="UP000182719">
    <property type="component" value="Unassembled WGS sequence"/>
</dbReference>
<dbReference type="PROSITE" id="PS01124">
    <property type="entry name" value="HTH_ARAC_FAMILY_2"/>
    <property type="match status" value="1"/>
</dbReference>
<dbReference type="GO" id="GO:0043565">
    <property type="term" value="F:sequence-specific DNA binding"/>
    <property type="evidence" value="ECO:0007669"/>
    <property type="project" value="InterPro"/>
</dbReference>
<keyword evidence="2" id="KW-0238">DNA-binding</keyword>
<proteinExistence type="predicted"/>
<dbReference type="AlphaFoldDB" id="A0A1H7SLP3"/>
<dbReference type="RefSeq" id="WP_177241408.1">
    <property type="nucleotide sequence ID" value="NZ_FOAP01000008.1"/>
</dbReference>
<dbReference type="Pfam" id="PF20240">
    <property type="entry name" value="DUF6597"/>
    <property type="match status" value="1"/>
</dbReference>
<gene>
    <name evidence="5" type="ORF">SAMN05444354_10843</name>
</gene>
<dbReference type="InterPro" id="IPR046532">
    <property type="entry name" value="DUF6597"/>
</dbReference>
<evidence type="ECO:0000313" key="5">
    <source>
        <dbReference type="EMBL" id="SEL73570.1"/>
    </source>
</evidence>
<evidence type="ECO:0000313" key="6">
    <source>
        <dbReference type="Proteomes" id="UP000182719"/>
    </source>
</evidence>
<reference evidence="6" key="1">
    <citation type="submission" date="2016-10" db="EMBL/GenBank/DDBJ databases">
        <authorList>
            <person name="Varghese N."/>
            <person name="Submissions S."/>
        </authorList>
    </citation>
    <scope>NUCLEOTIDE SEQUENCE [LARGE SCALE GENOMIC DNA]</scope>
    <source>
        <strain evidence="6">DSM 17044</strain>
    </source>
</reference>
<evidence type="ECO:0000256" key="3">
    <source>
        <dbReference type="ARBA" id="ARBA00023163"/>
    </source>
</evidence>
<dbReference type="Gene3D" id="1.10.10.60">
    <property type="entry name" value="Homeodomain-like"/>
    <property type="match status" value="1"/>
</dbReference>
<dbReference type="PANTHER" id="PTHR46796">
    <property type="entry name" value="HTH-TYPE TRANSCRIPTIONAL ACTIVATOR RHAS-RELATED"/>
    <property type="match status" value="1"/>
</dbReference>
<protein>
    <submittedName>
        <fullName evidence="5">Transcriptional regulator, AraC family</fullName>
    </submittedName>
</protein>
<sequence length="251" mass="27134">MPATTAPARLQEVAVCAPLAERVEFLLWVPPSGSLTREHEVIPDANADLLLELSDGHCRAVLHGPLTRPRRVPTQAGHGYLAVHFHPGALPRLVDATAAELVNEAVELRTLGGVSLDALGARLLAAGTLAPMCEVLEPLLRRLCAPRGDTFDRVLHYLRTHPGPPRPGVLAKALHLSPRTLQRAFKERVGFCPGTYSRIARLQGALSALRAAPPPSLSELAYQSGYADHAHMTREFRELTGRPPSAFRPPA</sequence>
<dbReference type="InterPro" id="IPR009057">
    <property type="entry name" value="Homeodomain-like_sf"/>
</dbReference>
<dbReference type="Pfam" id="PF12833">
    <property type="entry name" value="HTH_18"/>
    <property type="match status" value="1"/>
</dbReference>
<dbReference type="InterPro" id="IPR050204">
    <property type="entry name" value="AraC_XylS_family_regulators"/>
</dbReference>
<evidence type="ECO:0000256" key="1">
    <source>
        <dbReference type="ARBA" id="ARBA00023015"/>
    </source>
</evidence>